<comment type="similarity">
    <text evidence="2">Belongs to the auxin efflux carrier (TC 2.A.69) family.</text>
</comment>
<feature type="transmembrane region" description="Helical" evidence="8">
    <location>
        <begin position="94"/>
        <end position="117"/>
    </location>
</feature>
<reference evidence="9 10" key="1">
    <citation type="submission" date="2023-07" db="EMBL/GenBank/DDBJ databases">
        <title>Functional and genomic diversity of the sorghum phyllosphere microbiome.</title>
        <authorList>
            <person name="Shade A."/>
        </authorList>
    </citation>
    <scope>NUCLEOTIDE SEQUENCE [LARGE SCALE GENOMIC DNA]</scope>
    <source>
        <strain evidence="9 10">SORGH_AS_1207</strain>
    </source>
</reference>
<dbReference type="PANTHER" id="PTHR36838:SF1">
    <property type="entry name" value="SLR1864 PROTEIN"/>
    <property type="match status" value="1"/>
</dbReference>
<dbReference type="Pfam" id="PF03547">
    <property type="entry name" value="Mem_trans"/>
    <property type="match status" value="2"/>
</dbReference>
<feature type="transmembrane region" description="Helical" evidence="8">
    <location>
        <begin position="61"/>
        <end position="87"/>
    </location>
</feature>
<name>A0ABU0TRN2_MICTR</name>
<feature type="transmembrane region" description="Helical" evidence="8">
    <location>
        <begin position="6"/>
        <end position="22"/>
    </location>
</feature>
<dbReference type="PANTHER" id="PTHR36838">
    <property type="entry name" value="AUXIN EFFLUX CARRIER FAMILY PROTEIN"/>
    <property type="match status" value="1"/>
</dbReference>
<evidence type="ECO:0000256" key="7">
    <source>
        <dbReference type="ARBA" id="ARBA00023136"/>
    </source>
</evidence>
<feature type="transmembrane region" description="Helical" evidence="8">
    <location>
        <begin position="284"/>
        <end position="304"/>
    </location>
</feature>
<evidence type="ECO:0000256" key="3">
    <source>
        <dbReference type="ARBA" id="ARBA00022448"/>
    </source>
</evidence>
<evidence type="ECO:0000256" key="2">
    <source>
        <dbReference type="ARBA" id="ARBA00010145"/>
    </source>
</evidence>
<keyword evidence="5 8" id="KW-0812">Transmembrane</keyword>
<evidence type="ECO:0000256" key="5">
    <source>
        <dbReference type="ARBA" id="ARBA00022692"/>
    </source>
</evidence>
<keyword evidence="3" id="KW-0813">Transport</keyword>
<evidence type="ECO:0000256" key="8">
    <source>
        <dbReference type="SAM" id="Phobius"/>
    </source>
</evidence>
<evidence type="ECO:0000313" key="10">
    <source>
        <dbReference type="Proteomes" id="UP001226691"/>
    </source>
</evidence>
<keyword evidence="6 8" id="KW-1133">Transmembrane helix</keyword>
<organism evidence="9 10">
    <name type="scientific">Microbacterium trichothecenolyticum</name>
    <name type="common">Aureobacterium trichothecenolyticum</name>
    <dbReference type="NCBI Taxonomy" id="69370"/>
    <lineage>
        <taxon>Bacteria</taxon>
        <taxon>Bacillati</taxon>
        <taxon>Actinomycetota</taxon>
        <taxon>Actinomycetes</taxon>
        <taxon>Micrococcales</taxon>
        <taxon>Microbacteriaceae</taxon>
        <taxon>Microbacterium</taxon>
    </lineage>
</organism>
<keyword evidence="10" id="KW-1185">Reference proteome</keyword>
<comment type="subcellular location">
    <subcellularLocation>
        <location evidence="1">Cell membrane</location>
        <topology evidence="1">Multi-pass membrane protein</topology>
    </subcellularLocation>
</comment>
<feature type="transmembrane region" description="Helical" evidence="8">
    <location>
        <begin position="192"/>
        <end position="210"/>
    </location>
</feature>
<feature type="transmembrane region" description="Helical" evidence="8">
    <location>
        <begin position="34"/>
        <end position="55"/>
    </location>
</feature>
<protein>
    <submittedName>
        <fullName evidence="9">Malonate transporter</fullName>
    </submittedName>
</protein>
<dbReference type="Proteomes" id="UP001226691">
    <property type="component" value="Unassembled WGS sequence"/>
</dbReference>
<keyword evidence="7 8" id="KW-0472">Membrane</keyword>
<feature type="transmembrane region" description="Helical" evidence="8">
    <location>
        <begin position="222"/>
        <end position="246"/>
    </location>
</feature>
<evidence type="ECO:0000313" key="9">
    <source>
        <dbReference type="EMBL" id="MDQ1122309.1"/>
    </source>
</evidence>
<dbReference type="EMBL" id="JAUTBF010000001">
    <property type="protein sequence ID" value="MDQ1122309.1"/>
    <property type="molecule type" value="Genomic_DNA"/>
</dbReference>
<evidence type="ECO:0000256" key="6">
    <source>
        <dbReference type="ARBA" id="ARBA00022989"/>
    </source>
</evidence>
<sequence>MTGVLTGFAVVGLAVVVGYVIARIDLLGPHARHVLSRLTFFVLSPFLLFTVLARADVATLFSALLPVSMITAGLIIVVSLLVSILLLRRPVGETVIAALSAGQVNSNNIGIPISLYMLGNAAFSAPVILFQLLVLMPLALAVLDAATSGSRSIGRIVTQTAKNPMLVGSALGVLVAVFRVDLPPIVFDPLHLIAGACVPVLLMSYGMSLYGQRVLTEPGRRVDVVVASVLKLVTMPLLAWVVAIWFGLPDEQVFIVVVLAALPTAQNVFNFAQRYGVGEILSRDVVFISTVGCLPVLFAVALLLDPSPG</sequence>
<accession>A0ABU0TRN2</accession>
<dbReference type="InterPro" id="IPR038770">
    <property type="entry name" value="Na+/solute_symporter_sf"/>
</dbReference>
<feature type="transmembrane region" description="Helical" evidence="8">
    <location>
        <begin position="123"/>
        <end position="143"/>
    </location>
</feature>
<dbReference type="InterPro" id="IPR004776">
    <property type="entry name" value="Mem_transp_PIN-like"/>
</dbReference>
<keyword evidence="4" id="KW-1003">Cell membrane</keyword>
<evidence type="ECO:0000256" key="1">
    <source>
        <dbReference type="ARBA" id="ARBA00004651"/>
    </source>
</evidence>
<gene>
    <name evidence="9" type="ORF">QE412_000882</name>
</gene>
<feature type="transmembrane region" description="Helical" evidence="8">
    <location>
        <begin position="252"/>
        <end position="272"/>
    </location>
</feature>
<dbReference type="RefSeq" id="WP_307480620.1">
    <property type="nucleotide sequence ID" value="NZ_JAUTBF010000001.1"/>
</dbReference>
<comment type="caution">
    <text evidence="9">The sequence shown here is derived from an EMBL/GenBank/DDBJ whole genome shotgun (WGS) entry which is preliminary data.</text>
</comment>
<proteinExistence type="inferred from homology"/>
<evidence type="ECO:0000256" key="4">
    <source>
        <dbReference type="ARBA" id="ARBA00022475"/>
    </source>
</evidence>
<dbReference type="Gene3D" id="1.20.1530.20">
    <property type="match status" value="1"/>
</dbReference>
<feature type="transmembrane region" description="Helical" evidence="8">
    <location>
        <begin position="164"/>
        <end position="180"/>
    </location>
</feature>